<feature type="compositionally biased region" description="Low complexity" evidence="1">
    <location>
        <begin position="313"/>
        <end position="331"/>
    </location>
</feature>
<dbReference type="EMBL" id="LWDE02000708">
    <property type="protein sequence ID" value="KAE8245566.1"/>
    <property type="molecule type" value="Genomic_DNA"/>
</dbReference>
<keyword evidence="3" id="KW-1185">Reference proteome</keyword>
<comment type="caution">
    <text evidence="2">The sequence shown here is derived from an EMBL/GenBank/DDBJ whole genome shotgun (WGS) entry which is preliminary data.</text>
</comment>
<feature type="region of interest" description="Disordered" evidence="1">
    <location>
        <begin position="310"/>
        <end position="348"/>
    </location>
</feature>
<evidence type="ECO:0000313" key="3">
    <source>
        <dbReference type="Proteomes" id="UP000077684"/>
    </source>
</evidence>
<gene>
    <name evidence="2" type="ORF">A4X06_0g5591</name>
</gene>
<dbReference type="Proteomes" id="UP000077684">
    <property type="component" value="Unassembled WGS sequence"/>
</dbReference>
<feature type="region of interest" description="Disordered" evidence="1">
    <location>
        <begin position="1"/>
        <end position="22"/>
    </location>
</feature>
<reference evidence="2" key="2">
    <citation type="journal article" date="2019" name="IMA Fungus">
        <title>Genome sequencing and comparison of five Tilletia species to identify candidate genes for the detection of regulated species infecting wheat.</title>
        <authorList>
            <person name="Nguyen H.D.T."/>
            <person name="Sultana T."/>
            <person name="Kesanakurti P."/>
            <person name="Hambleton S."/>
        </authorList>
    </citation>
    <scope>NUCLEOTIDE SEQUENCE</scope>
    <source>
        <strain evidence="2">DAOMC 236426</strain>
    </source>
</reference>
<reference evidence="2" key="1">
    <citation type="submission" date="2016-04" db="EMBL/GenBank/DDBJ databases">
        <authorList>
            <person name="Nguyen H.D."/>
            <person name="Samba Siva P."/>
            <person name="Cullis J."/>
            <person name="Levesque C.A."/>
            <person name="Hambleton S."/>
        </authorList>
    </citation>
    <scope>NUCLEOTIDE SEQUENCE</scope>
    <source>
        <strain evidence="2">DAOMC 236426</strain>
    </source>
</reference>
<dbReference type="AlphaFoldDB" id="A0A8X7SW52"/>
<protein>
    <submittedName>
        <fullName evidence="2">Uncharacterized protein</fullName>
    </submittedName>
</protein>
<organism evidence="2 3">
    <name type="scientific">Tilletia controversa</name>
    <name type="common">dwarf bunt fungus</name>
    <dbReference type="NCBI Taxonomy" id="13291"/>
    <lineage>
        <taxon>Eukaryota</taxon>
        <taxon>Fungi</taxon>
        <taxon>Dikarya</taxon>
        <taxon>Basidiomycota</taxon>
        <taxon>Ustilaginomycotina</taxon>
        <taxon>Exobasidiomycetes</taxon>
        <taxon>Tilletiales</taxon>
        <taxon>Tilletiaceae</taxon>
        <taxon>Tilletia</taxon>
    </lineage>
</organism>
<evidence type="ECO:0000256" key="1">
    <source>
        <dbReference type="SAM" id="MobiDB-lite"/>
    </source>
</evidence>
<accession>A0A8X7SW52</accession>
<feature type="compositionally biased region" description="Acidic residues" evidence="1">
    <location>
        <begin position="140"/>
        <end position="155"/>
    </location>
</feature>
<proteinExistence type="predicted"/>
<name>A0A8X7SW52_9BASI</name>
<feature type="region of interest" description="Disordered" evidence="1">
    <location>
        <begin position="111"/>
        <end position="163"/>
    </location>
</feature>
<evidence type="ECO:0000313" key="2">
    <source>
        <dbReference type="EMBL" id="KAE8245566.1"/>
    </source>
</evidence>
<sequence>MARTSALNAAKAAGTSKQVTPKRCNKGCMDDAVPGQRALLPCLHTRKRLGTRSVPVSAPPPAAAAVVEGEATLAASPAVEAVEQGDVAAEQEDGAAALPANAVHLDATAAGESMPDNNHVDSPAAGADGESALAGRVADDEGDPVEAGDESGENTEAEKQKRLTEAQRRAIWLNMEAAHKHAKSMYEYENDTAERNRMIGRGLHRVVEKAAILSQQTGTGIFIAFAHLEHGRHENKDYVWASPSLCDPARPTLRKMSQEMLDNFLINTGAYREAGRAKKAEELRSHQAWVAEKIIMGRRMEQLAAENERLRLQVGSSSGSTSTSSTPQVPSIVPADTGSSTRPLPLPL</sequence>